<evidence type="ECO:0000313" key="3">
    <source>
        <dbReference type="Proteomes" id="UP000007879"/>
    </source>
</evidence>
<dbReference type="Proteomes" id="UP000007879">
    <property type="component" value="Unassembled WGS sequence"/>
</dbReference>
<reference evidence="3" key="1">
    <citation type="journal article" date="2010" name="Nature">
        <title>The Amphimedon queenslandica genome and the evolution of animal complexity.</title>
        <authorList>
            <person name="Srivastava M."/>
            <person name="Simakov O."/>
            <person name="Chapman J."/>
            <person name="Fahey B."/>
            <person name="Gauthier M.E."/>
            <person name="Mitros T."/>
            <person name="Richards G.S."/>
            <person name="Conaco C."/>
            <person name="Dacre M."/>
            <person name="Hellsten U."/>
            <person name="Larroux C."/>
            <person name="Putnam N.H."/>
            <person name="Stanke M."/>
            <person name="Adamska M."/>
            <person name="Darling A."/>
            <person name="Degnan S.M."/>
            <person name="Oakley T.H."/>
            <person name="Plachetzki D.C."/>
            <person name="Zhai Y."/>
            <person name="Adamski M."/>
            <person name="Calcino A."/>
            <person name="Cummins S.F."/>
            <person name="Goodstein D.M."/>
            <person name="Harris C."/>
            <person name="Jackson D.J."/>
            <person name="Leys S.P."/>
            <person name="Shu S."/>
            <person name="Woodcroft B.J."/>
            <person name="Vervoort M."/>
            <person name="Kosik K.S."/>
            <person name="Manning G."/>
            <person name="Degnan B.M."/>
            <person name="Rokhsar D.S."/>
        </authorList>
    </citation>
    <scope>NUCLEOTIDE SEQUENCE [LARGE SCALE GENOMIC DNA]</scope>
</reference>
<accession>A0AAN0JDD5</accession>
<feature type="signal peptide" evidence="1">
    <location>
        <begin position="1"/>
        <end position="17"/>
    </location>
</feature>
<sequence length="205" mass="23698">MIGSILWSVLLIQLATGSPVVSRSTNDSEVKTCDSTECCKCERAETHKDVLKEGTALTINEMEENIKRMFPDFDEESNQSDYIKIHRLKKFQLEMMQKEGKSNFLKYFASLIDEMIKNSCTVYPKACKSGKQTSRAITELKIREEAEKINHRLRSSPFKNIGCEVTDSNKWKACKIKKYNLLKEIIDIKDSCSYLDEDCSRYNYD</sequence>
<dbReference type="GeneID" id="109583924"/>
<reference evidence="2" key="2">
    <citation type="submission" date="2024-06" db="UniProtKB">
        <authorList>
            <consortium name="EnsemblMetazoa"/>
        </authorList>
    </citation>
    <scope>IDENTIFICATION</scope>
</reference>
<dbReference type="AlphaFoldDB" id="A0AAN0JDD5"/>
<dbReference type="EnsemblMetazoa" id="XM_019999450.1">
    <property type="protein sequence ID" value="XP_019855009.1"/>
    <property type="gene ID" value="LOC109583924"/>
</dbReference>
<feature type="chain" id="PRO_5042919675" evidence="1">
    <location>
        <begin position="18"/>
        <end position="205"/>
    </location>
</feature>
<proteinExistence type="predicted"/>
<evidence type="ECO:0000256" key="1">
    <source>
        <dbReference type="SAM" id="SignalP"/>
    </source>
</evidence>
<dbReference type="RefSeq" id="XP_019855009.1">
    <property type="nucleotide sequence ID" value="XM_019999450.1"/>
</dbReference>
<evidence type="ECO:0000313" key="2">
    <source>
        <dbReference type="EnsemblMetazoa" id="XP_019855009.1"/>
    </source>
</evidence>
<organism evidence="2 3">
    <name type="scientific">Amphimedon queenslandica</name>
    <name type="common">Sponge</name>
    <dbReference type="NCBI Taxonomy" id="400682"/>
    <lineage>
        <taxon>Eukaryota</taxon>
        <taxon>Metazoa</taxon>
        <taxon>Porifera</taxon>
        <taxon>Demospongiae</taxon>
        <taxon>Heteroscleromorpha</taxon>
        <taxon>Haplosclerida</taxon>
        <taxon>Niphatidae</taxon>
        <taxon>Amphimedon</taxon>
    </lineage>
</organism>
<protein>
    <submittedName>
        <fullName evidence="2">Uncharacterized protein</fullName>
    </submittedName>
</protein>
<dbReference type="KEGG" id="aqu:109583924"/>
<name>A0AAN0JDD5_AMPQE</name>
<keyword evidence="3" id="KW-1185">Reference proteome</keyword>
<keyword evidence="1" id="KW-0732">Signal</keyword>